<feature type="domain" description="Sigma-54 factor interaction" evidence="7">
    <location>
        <begin position="362"/>
        <end position="591"/>
    </location>
</feature>
<dbReference type="Gene3D" id="3.40.50.300">
    <property type="entry name" value="P-loop containing nucleotide triphosphate hydrolases"/>
    <property type="match status" value="1"/>
</dbReference>
<evidence type="ECO:0000313" key="8">
    <source>
        <dbReference type="EMBL" id="RSL18399.1"/>
    </source>
</evidence>
<dbReference type="EMBL" id="RSDW01000001">
    <property type="protein sequence ID" value="RSL18399.1"/>
    <property type="molecule type" value="Genomic_DNA"/>
</dbReference>
<reference evidence="8 9" key="1">
    <citation type="submission" date="2018-12" db="EMBL/GenBank/DDBJ databases">
        <title>Sequencing of bacterial isolates from soil warming experiment in Harvard Forest, Massachusetts, USA.</title>
        <authorList>
            <person name="Deangelis K."/>
        </authorList>
    </citation>
    <scope>NUCLEOTIDE SEQUENCE [LARGE SCALE GENOMIC DNA]</scope>
    <source>
        <strain evidence="8 9">EB153</strain>
    </source>
</reference>
<evidence type="ECO:0000256" key="2">
    <source>
        <dbReference type="ARBA" id="ARBA00022840"/>
    </source>
</evidence>
<dbReference type="OrthoDB" id="9804019at2"/>
<dbReference type="InterPro" id="IPR027417">
    <property type="entry name" value="P-loop_NTPase"/>
</dbReference>
<keyword evidence="5" id="KW-0010">Activator</keyword>
<dbReference type="InterPro" id="IPR003018">
    <property type="entry name" value="GAF"/>
</dbReference>
<dbReference type="InterPro" id="IPR025944">
    <property type="entry name" value="Sigma_54_int_dom_CS"/>
</dbReference>
<dbReference type="PROSITE" id="PS50045">
    <property type="entry name" value="SIGMA54_INTERACT_4"/>
    <property type="match status" value="1"/>
</dbReference>
<dbReference type="InterPro" id="IPR002078">
    <property type="entry name" value="Sigma_54_int"/>
</dbReference>
<keyword evidence="6" id="KW-0804">Transcription</keyword>
<dbReference type="Pfam" id="PF00158">
    <property type="entry name" value="Sigma54_activat"/>
    <property type="match status" value="1"/>
</dbReference>
<keyword evidence="1" id="KW-0547">Nucleotide-binding</keyword>
<dbReference type="SUPFAM" id="SSF52540">
    <property type="entry name" value="P-loop containing nucleoside triphosphate hydrolases"/>
    <property type="match status" value="1"/>
</dbReference>
<evidence type="ECO:0000256" key="3">
    <source>
        <dbReference type="ARBA" id="ARBA00023015"/>
    </source>
</evidence>
<organism evidence="8 9">
    <name type="scientific">Edaphobacter aggregans</name>
    <dbReference type="NCBI Taxonomy" id="570835"/>
    <lineage>
        <taxon>Bacteria</taxon>
        <taxon>Pseudomonadati</taxon>
        <taxon>Acidobacteriota</taxon>
        <taxon>Terriglobia</taxon>
        <taxon>Terriglobales</taxon>
        <taxon>Acidobacteriaceae</taxon>
        <taxon>Edaphobacter</taxon>
    </lineage>
</organism>
<dbReference type="Proteomes" id="UP000269669">
    <property type="component" value="Unassembled WGS sequence"/>
</dbReference>
<proteinExistence type="predicted"/>
<dbReference type="FunFam" id="1.10.8.60:FF:000014">
    <property type="entry name" value="DNA-binding transcriptional regulator NtrC"/>
    <property type="match status" value="1"/>
</dbReference>
<keyword evidence="3" id="KW-0805">Transcription regulation</keyword>
<dbReference type="PANTHER" id="PTHR32071:SF123">
    <property type="entry name" value="DNA-BINDING TRANSCRIPTIONAL ACTIVATOR HYFR-RELATED"/>
    <property type="match status" value="1"/>
</dbReference>
<dbReference type="InterPro" id="IPR029016">
    <property type="entry name" value="GAF-like_dom_sf"/>
</dbReference>
<dbReference type="PANTHER" id="PTHR32071">
    <property type="entry name" value="TRANSCRIPTIONAL REGULATORY PROTEIN"/>
    <property type="match status" value="1"/>
</dbReference>
<dbReference type="Gene3D" id="1.10.8.60">
    <property type="match status" value="1"/>
</dbReference>
<dbReference type="SUPFAM" id="SSF46689">
    <property type="entry name" value="Homeodomain-like"/>
    <property type="match status" value="1"/>
</dbReference>
<dbReference type="Gene3D" id="1.10.10.60">
    <property type="entry name" value="Homeodomain-like"/>
    <property type="match status" value="1"/>
</dbReference>
<keyword evidence="4" id="KW-0238">DNA-binding</keyword>
<dbReference type="FunFam" id="3.40.50.300:FF:000006">
    <property type="entry name" value="DNA-binding transcriptional regulator NtrC"/>
    <property type="match status" value="1"/>
</dbReference>
<sequence>MPVSSHSQPVTLSESLVSRYEALARIAELIRSHPEEKVLFQTCASELHQVVAFDGLSLFDPAVHWVQWDFLEPYDNALEALAVRDIPKEETVAWWVYQNQRPVVIPSIDRETSFPLVVERLSNLGLRSLYAVPLSTAHRKLGSLVFASHSEDAYSNEDQQFLSLVANQIAVAMDDARAQARLRLLLDITNRIVTKLELRDLLRESVASIRHFMQCDSVGVALPDPEDGELRRYAVDYVGSEEMSVGSASERTKTVFRTGNPLIATKDEVAADPQGAMPNLSLCLYPLIIRERVLGVLGLGSSRENAFTEDDLSFLGQVANQIALAVENALAYGQVSELKDKLAQENVYLESEIRSELHFEDIVGNSEQLRRVLKDIETVAPADSTVLIYGETGTGKELIARALHELSSRKPNAFVKLNCAAIPTGLLESELFGHEKGAFTGAIMQRVGRFELANRGTIFLDEVGEIPLELQPKLLRVLQEREFERLGSTRTIRTDARLIAATNRDLKTMVEEQRFRSDLYYRLNVFPIRVPSLRERKEDIPLLVRHFVKEFSRRNHRVIDTIPSETMQALIRYQWPGNIRELQNVIERAVIISGGPVLNVAVAELTPDVSSPPVPIVTSTKPASHESLQETLEETERNQILRALEDANGVVAGPKGAAARLGVKRSTLQLRMQRLGIRLSRTAVDDRKQTAQ</sequence>
<evidence type="ECO:0000256" key="1">
    <source>
        <dbReference type="ARBA" id="ARBA00022741"/>
    </source>
</evidence>
<dbReference type="GO" id="GO:0005524">
    <property type="term" value="F:ATP binding"/>
    <property type="evidence" value="ECO:0007669"/>
    <property type="project" value="UniProtKB-KW"/>
</dbReference>
<evidence type="ECO:0000313" key="9">
    <source>
        <dbReference type="Proteomes" id="UP000269669"/>
    </source>
</evidence>
<dbReference type="GO" id="GO:0043565">
    <property type="term" value="F:sequence-specific DNA binding"/>
    <property type="evidence" value="ECO:0007669"/>
    <property type="project" value="InterPro"/>
</dbReference>
<dbReference type="InterPro" id="IPR009057">
    <property type="entry name" value="Homeodomain-like_sf"/>
</dbReference>
<dbReference type="Gene3D" id="3.30.450.40">
    <property type="match status" value="2"/>
</dbReference>
<dbReference type="CDD" id="cd00009">
    <property type="entry name" value="AAA"/>
    <property type="match status" value="1"/>
</dbReference>
<dbReference type="SMART" id="SM00382">
    <property type="entry name" value="AAA"/>
    <property type="match status" value="1"/>
</dbReference>
<dbReference type="Pfam" id="PF01590">
    <property type="entry name" value="GAF"/>
    <property type="match status" value="2"/>
</dbReference>
<dbReference type="PROSITE" id="PS00688">
    <property type="entry name" value="SIGMA54_INTERACT_3"/>
    <property type="match status" value="1"/>
</dbReference>
<dbReference type="RefSeq" id="WP_125486768.1">
    <property type="nucleotide sequence ID" value="NZ_RSDW01000001.1"/>
</dbReference>
<accession>A0A428MNC2</accession>
<name>A0A428MNC2_9BACT</name>
<keyword evidence="9" id="KW-1185">Reference proteome</keyword>
<keyword evidence="8" id="KW-0456">Lyase</keyword>
<evidence type="ECO:0000256" key="4">
    <source>
        <dbReference type="ARBA" id="ARBA00023125"/>
    </source>
</evidence>
<dbReference type="Pfam" id="PF25601">
    <property type="entry name" value="AAA_lid_14"/>
    <property type="match status" value="1"/>
</dbReference>
<dbReference type="PROSITE" id="PS00675">
    <property type="entry name" value="SIGMA54_INTERACT_1"/>
    <property type="match status" value="1"/>
</dbReference>
<evidence type="ECO:0000259" key="7">
    <source>
        <dbReference type="PROSITE" id="PS50045"/>
    </source>
</evidence>
<keyword evidence="2" id="KW-0067">ATP-binding</keyword>
<dbReference type="GO" id="GO:0006355">
    <property type="term" value="P:regulation of DNA-templated transcription"/>
    <property type="evidence" value="ECO:0007669"/>
    <property type="project" value="InterPro"/>
</dbReference>
<dbReference type="InterPro" id="IPR002197">
    <property type="entry name" value="HTH_Fis"/>
</dbReference>
<dbReference type="InterPro" id="IPR058031">
    <property type="entry name" value="AAA_lid_NorR"/>
</dbReference>
<dbReference type="InterPro" id="IPR003593">
    <property type="entry name" value="AAA+_ATPase"/>
</dbReference>
<dbReference type="GO" id="GO:0016829">
    <property type="term" value="F:lyase activity"/>
    <property type="evidence" value="ECO:0007669"/>
    <property type="project" value="UniProtKB-KW"/>
</dbReference>
<dbReference type="SMART" id="SM00065">
    <property type="entry name" value="GAF"/>
    <property type="match status" value="2"/>
</dbReference>
<protein>
    <submittedName>
        <fullName evidence="8">Formate hydrogenlyase transcriptional activator</fullName>
    </submittedName>
</protein>
<comment type="caution">
    <text evidence="8">The sequence shown here is derived from an EMBL/GenBank/DDBJ whole genome shotgun (WGS) entry which is preliminary data.</text>
</comment>
<dbReference type="AlphaFoldDB" id="A0A428MNC2"/>
<evidence type="ECO:0000256" key="5">
    <source>
        <dbReference type="ARBA" id="ARBA00023159"/>
    </source>
</evidence>
<gene>
    <name evidence="8" type="ORF">EDE15_3968</name>
</gene>
<dbReference type="Pfam" id="PF02954">
    <property type="entry name" value="HTH_8"/>
    <property type="match status" value="1"/>
</dbReference>
<dbReference type="PRINTS" id="PR01590">
    <property type="entry name" value="HTHFIS"/>
</dbReference>
<dbReference type="SUPFAM" id="SSF55781">
    <property type="entry name" value="GAF domain-like"/>
    <property type="match status" value="2"/>
</dbReference>
<evidence type="ECO:0000256" key="6">
    <source>
        <dbReference type="ARBA" id="ARBA00023163"/>
    </source>
</evidence>
<dbReference type="InterPro" id="IPR025662">
    <property type="entry name" value="Sigma_54_int_dom_ATP-bd_1"/>
</dbReference>